<dbReference type="Pfam" id="PF13672">
    <property type="entry name" value="PP2C_2"/>
    <property type="match status" value="1"/>
</dbReference>
<proteinExistence type="predicted"/>
<dbReference type="Proteomes" id="UP000702425">
    <property type="component" value="Unassembled WGS sequence"/>
</dbReference>
<name>A0ABX2D5U4_9CYAN</name>
<evidence type="ECO:0000259" key="1">
    <source>
        <dbReference type="SMART" id="SM00332"/>
    </source>
</evidence>
<accession>A0ABX2D5U4</accession>
<dbReference type="InterPro" id="IPR036457">
    <property type="entry name" value="PPM-type-like_dom_sf"/>
</dbReference>
<protein>
    <recommendedName>
        <fullName evidence="1">PPM-type phosphatase domain-containing protein</fullName>
    </recommendedName>
</protein>
<dbReference type="SMART" id="SM00332">
    <property type="entry name" value="PP2Cc"/>
    <property type="match status" value="1"/>
</dbReference>
<gene>
    <name evidence="2" type="ORF">E5S67_05722</name>
</gene>
<comment type="caution">
    <text evidence="2">The sequence shown here is derived from an EMBL/GenBank/DDBJ whole genome shotgun (WGS) entry which is preliminary data.</text>
</comment>
<dbReference type="EMBL" id="SRRZ01000163">
    <property type="protein sequence ID" value="NQE37941.1"/>
    <property type="molecule type" value="Genomic_DNA"/>
</dbReference>
<sequence>MQNSSFNWQVVAASVIGTSHEKRSQPCQDAHCWRLLPNGVLAAAVADGAGSAALAEVGAKIAVEAVVETICQQQESLPKNDGEWQVFLTASLQVARAQVEAEAAVREVAARDLACTLIAVVATPELIAVAQIGDGAAVAGDSAGNAIALTVPPCGEYINETIFLISPNAIETAQFQVLREKLRHLAVFSDGLQMLALKIPEGTPHKPFFAPLFRFSGEWKEEEDAKQQLESFLRSPRVSERTDDDLTLLLATFSSSEAQDN</sequence>
<dbReference type="RefSeq" id="WP_172192351.1">
    <property type="nucleotide sequence ID" value="NZ_CAWPPK010000072.1"/>
</dbReference>
<feature type="domain" description="PPM-type phosphatase" evidence="1">
    <location>
        <begin position="9"/>
        <end position="251"/>
    </location>
</feature>
<dbReference type="InterPro" id="IPR001932">
    <property type="entry name" value="PPM-type_phosphatase-like_dom"/>
</dbReference>
<organism evidence="2 3">
    <name type="scientific">Microcoleus asticus IPMA8</name>
    <dbReference type="NCBI Taxonomy" id="2563858"/>
    <lineage>
        <taxon>Bacteria</taxon>
        <taxon>Bacillati</taxon>
        <taxon>Cyanobacteriota</taxon>
        <taxon>Cyanophyceae</taxon>
        <taxon>Oscillatoriophycideae</taxon>
        <taxon>Oscillatoriales</taxon>
        <taxon>Microcoleaceae</taxon>
        <taxon>Microcoleus</taxon>
        <taxon>Microcoleus asticus</taxon>
    </lineage>
</organism>
<keyword evidence="3" id="KW-1185">Reference proteome</keyword>
<dbReference type="SUPFAM" id="SSF81606">
    <property type="entry name" value="PP2C-like"/>
    <property type="match status" value="1"/>
</dbReference>
<dbReference type="Gene3D" id="3.60.40.10">
    <property type="entry name" value="PPM-type phosphatase domain"/>
    <property type="match status" value="1"/>
</dbReference>
<evidence type="ECO:0000313" key="2">
    <source>
        <dbReference type="EMBL" id="NQE37941.1"/>
    </source>
</evidence>
<reference evidence="2 3" key="1">
    <citation type="journal article" date="2020" name="Sci. Rep.">
        <title>A novel cyanobacterial geosmin producer, revising GeoA distribution and dispersion patterns in Bacteria.</title>
        <authorList>
            <person name="Churro C."/>
            <person name="Semedo-Aguiar A.P."/>
            <person name="Silva A.D."/>
            <person name="Pereira-Leal J.B."/>
            <person name="Leite R.B."/>
        </authorList>
    </citation>
    <scope>NUCLEOTIDE SEQUENCE [LARGE SCALE GENOMIC DNA]</scope>
    <source>
        <strain evidence="2 3">IPMA8</strain>
    </source>
</reference>
<evidence type="ECO:0000313" key="3">
    <source>
        <dbReference type="Proteomes" id="UP000702425"/>
    </source>
</evidence>